<reference evidence="2 3" key="1">
    <citation type="submission" date="2020-01" db="EMBL/GenBank/DDBJ databases">
        <title>Investigation of new actinobacteria for the biodesulphurisation of diesel fuel.</title>
        <authorList>
            <person name="Athi Narayanan S.M."/>
        </authorList>
    </citation>
    <scope>NUCLEOTIDE SEQUENCE [LARGE SCALE GENOMIC DNA]</scope>
    <source>
        <strain evidence="2 3">213E</strain>
    </source>
</reference>
<gene>
    <name evidence="2" type="ORF">GYA93_17000</name>
</gene>
<dbReference type="RefSeq" id="WP_053778054.1">
    <property type="nucleotide sequence ID" value="NZ_JAADZU010000062.1"/>
</dbReference>
<dbReference type="Proteomes" id="UP000466307">
    <property type="component" value="Unassembled WGS sequence"/>
</dbReference>
<proteinExistence type="predicted"/>
<organism evidence="2 3">
    <name type="scientific">Gordonia desulfuricans</name>
    <dbReference type="NCBI Taxonomy" id="89051"/>
    <lineage>
        <taxon>Bacteria</taxon>
        <taxon>Bacillati</taxon>
        <taxon>Actinomycetota</taxon>
        <taxon>Actinomycetes</taxon>
        <taxon>Mycobacteriales</taxon>
        <taxon>Gordoniaceae</taxon>
        <taxon>Gordonia</taxon>
    </lineage>
</organism>
<evidence type="ECO:0000256" key="1">
    <source>
        <dbReference type="SAM" id="MobiDB-lite"/>
    </source>
</evidence>
<keyword evidence="3" id="KW-1185">Reference proteome</keyword>
<name>A0A7K3LT28_9ACTN</name>
<comment type="caution">
    <text evidence="2">The sequence shown here is derived from an EMBL/GenBank/DDBJ whole genome shotgun (WGS) entry which is preliminary data.</text>
</comment>
<sequence length="204" mass="21711">MSLDTQQQVPSRSRIRIVAAPVYEPAPAVTASVVVTVPPTAVTTAASGPRSSPPSRVPQTPRRPAAIPAATVAAHRFAQATVTALFEILDHRRPLAHVGALVSASLLERVEALVGADLARTGGEGQTGAARVRRVHVQMCGPAAAEVFGTYSRGRRVRAFAARIERVPCRVRDDAAGAGPAASRYRSTAFKTEYRWRLVVFELA</sequence>
<dbReference type="EMBL" id="JAADZU010000062">
    <property type="protein sequence ID" value="NDK91266.1"/>
    <property type="molecule type" value="Genomic_DNA"/>
</dbReference>
<accession>A0A7K3LT28</accession>
<evidence type="ECO:0000313" key="3">
    <source>
        <dbReference type="Proteomes" id="UP000466307"/>
    </source>
</evidence>
<evidence type="ECO:0000313" key="2">
    <source>
        <dbReference type="EMBL" id="NDK91266.1"/>
    </source>
</evidence>
<feature type="region of interest" description="Disordered" evidence="1">
    <location>
        <begin position="43"/>
        <end position="63"/>
    </location>
</feature>
<dbReference type="AlphaFoldDB" id="A0A7K3LT28"/>
<protein>
    <submittedName>
        <fullName evidence="2">Uncharacterized protein</fullName>
    </submittedName>
</protein>
<dbReference type="Pfam" id="PF20060">
    <property type="entry name" value="DUF6459"/>
    <property type="match status" value="1"/>
</dbReference>
<dbReference type="InterPro" id="IPR045596">
    <property type="entry name" value="DUF6459"/>
</dbReference>